<dbReference type="EMBL" id="KV875465">
    <property type="protein sequence ID" value="RZR70841.1"/>
    <property type="molecule type" value="Genomic_DNA"/>
</dbReference>
<dbReference type="EMBL" id="AMZH03002293">
    <property type="protein sequence ID" value="RRT76083.1"/>
    <property type="molecule type" value="Genomic_DNA"/>
</dbReference>
<reference evidence="1 3" key="1">
    <citation type="journal article" date="2014" name="Agronomy (Basel)">
        <title>A Draft Genome Sequence for Ensete ventricosum, the Drought-Tolerant Tree Against Hunger.</title>
        <authorList>
            <person name="Harrison J."/>
            <person name="Moore K.A."/>
            <person name="Paszkiewicz K."/>
            <person name="Jones T."/>
            <person name="Grant M."/>
            <person name="Ambacheew D."/>
            <person name="Muzemil S."/>
            <person name="Studholme D.J."/>
        </authorList>
    </citation>
    <scope>NUCLEOTIDE SEQUENCE [LARGE SCALE GENOMIC DNA]</scope>
</reference>
<name>A0A444D1S0_ENSVE</name>
<reference evidence="1" key="3">
    <citation type="submission" date="2018-09" db="EMBL/GenBank/DDBJ databases">
        <authorList>
            <person name="Harrison J."/>
            <person name="Moore K.A."/>
            <person name="Paszkiewicz K."/>
            <person name="Jones T."/>
            <person name="Grant M."/>
            <person name="Ambacheew D."/>
            <person name="Muzemil S."/>
            <person name="Studholme D."/>
        </authorList>
    </citation>
    <scope>NUCLEOTIDE SEQUENCE</scope>
</reference>
<proteinExistence type="predicted"/>
<reference evidence="2" key="2">
    <citation type="journal article" date="2018" name="Data Brief">
        <title>Genome sequence data from 17 accessions of Ensete ventricosum, a staple food crop for millions in Ethiopia.</title>
        <authorList>
            <person name="Yemataw Z."/>
            <person name="Muzemil S."/>
            <person name="Ambachew D."/>
            <person name="Tripathi L."/>
            <person name="Tesfaye K."/>
            <person name="Chala A."/>
            <person name="Farbos A."/>
            <person name="O'Neill P."/>
            <person name="Moore K."/>
            <person name="Grant M."/>
            <person name="Studholme D.J."/>
        </authorList>
    </citation>
    <scope>NUCLEOTIDE SEQUENCE [LARGE SCALE GENOMIC DNA]</scope>
    <source>
        <tissue evidence="2">Leaf</tissue>
    </source>
</reference>
<protein>
    <submittedName>
        <fullName evidence="1">Uncharacterized protein</fullName>
    </submittedName>
</protein>
<organism evidence="1 3">
    <name type="scientific">Ensete ventricosum</name>
    <name type="common">Abyssinian banana</name>
    <name type="synonym">Musa ensete</name>
    <dbReference type="NCBI Taxonomy" id="4639"/>
    <lineage>
        <taxon>Eukaryota</taxon>
        <taxon>Viridiplantae</taxon>
        <taxon>Streptophyta</taxon>
        <taxon>Embryophyta</taxon>
        <taxon>Tracheophyta</taxon>
        <taxon>Spermatophyta</taxon>
        <taxon>Magnoliopsida</taxon>
        <taxon>Liliopsida</taxon>
        <taxon>Zingiberales</taxon>
        <taxon>Musaceae</taxon>
        <taxon>Ensete</taxon>
    </lineage>
</organism>
<gene>
    <name evidence="1" type="ORF">B296_00004874</name>
    <name evidence="2" type="ORF">BHM03_00001853</name>
</gene>
<dbReference type="AlphaFoldDB" id="A0A444D1S0"/>
<accession>A0A444D1S0</accession>
<evidence type="ECO:0000313" key="1">
    <source>
        <dbReference type="EMBL" id="RRT76083.1"/>
    </source>
</evidence>
<sequence length="70" mass="7804">MIRYIEALVLHWVPRAIDMSTVRCCGPDNSNRATSAGHPHPVLVLITLLPFPEMMGTPKTPSRRLLVLGR</sequence>
<dbReference type="Proteomes" id="UP000290560">
    <property type="component" value="Unassembled WGS sequence"/>
</dbReference>
<dbReference type="Proteomes" id="UP000287651">
    <property type="component" value="Unassembled WGS sequence"/>
</dbReference>
<evidence type="ECO:0000313" key="2">
    <source>
        <dbReference type="EMBL" id="RZR70841.1"/>
    </source>
</evidence>
<evidence type="ECO:0000313" key="3">
    <source>
        <dbReference type="Proteomes" id="UP000287651"/>
    </source>
</evidence>